<evidence type="ECO:0000313" key="2">
    <source>
        <dbReference type="EMBL" id="KXS30814.1"/>
    </source>
</evidence>
<dbReference type="InterPro" id="IPR007029">
    <property type="entry name" value="YHS_dom"/>
</dbReference>
<protein>
    <recommendedName>
        <fullName evidence="1">TRASH domain-containing protein</fullName>
    </recommendedName>
</protein>
<dbReference type="Pfam" id="PF04945">
    <property type="entry name" value="YHS"/>
    <property type="match status" value="1"/>
</dbReference>
<comment type="caution">
    <text evidence="2">The sequence shown here is derived from an EMBL/GenBank/DDBJ whole genome shotgun (WGS) entry which is preliminary data.</text>
</comment>
<proteinExistence type="predicted"/>
<name>A0A139BPA0_9PROT</name>
<dbReference type="SMART" id="SM00746">
    <property type="entry name" value="TRASH"/>
    <property type="match status" value="1"/>
</dbReference>
<reference evidence="2 3" key="2">
    <citation type="submission" date="2016-03" db="EMBL/GenBank/DDBJ databases">
        <title>New uncultured bacterium of the family Gallionellaceae from acid mine drainage: description and reconstruction of genome based on metagenomic analysis of microbial community.</title>
        <authorList>
            <person name="Kadnikov V."/>
            <person name="Ivasenko D."/>
            <person name="Beletsky A."/>
            <person name="Mardanov A."/>
            <person name="Danilova E."/>
            <person name="Pimenov N."/>
            <person name="Karnachuk O."/>
            <person name="Ravin N."/>
        </authorList>
    </citation>
    <scope>NUCLEOTIDE SEQUENCE [LARGE SCALE GENOMIC DNA]</scope>
    <source>
        <strain evidence="2">ShG14-8</strain>
    </source>
</reference>
<accession>A0A139BPA0</accession>
<dbReference type="InterPro" id="IPR009078">
    <property type="entry name" value="Ferritin-like_SF"/>
</dbReference>
<evidence type="ECO:0000313" key="3">
    <source>
        <dbReference type="Proteomes" id="UP000070578"/>
    </source>
</evidence>
<evidence type="ECO:0000259" key="1">
    <source>
        <dbReference type="SMART" id="SM00746"/>
    </source>
</evidence>
<dbReference type="InterPro" id="IPR012348">
    <property type="entry name" value="RNR-like"/>
</dbReference>
<dbReference type="Gene3D" id="1.10.620.20">
    <property type="entry name" value="Ribonucleotide Reductase, subunit A"/>
    <property type="match status" value="1"/>
</dbReference>
<dbReference type="SUPFAM" id="SSF47240">
    <property type="entry name" value="Ferritin-like"/>
    <property type="match status" value="1"/>
</dbReference>
<reference evidence="2 3" key="1">
    <citation type="submission" date="2016-02" db="EMBL/GenBank/DDBJ databases">
        <authorList>
            <person name="Wen L."/>
            <person name="He K."/>
            <person name="Yang H."/>
        </authorList>
    </citation>
    <scope>NUCLEOTIDE SEQUENCE [LARGE SCALE GENOMIC DNA]</scope>
    <source>
        <strain evidence="2">ShG14-8</strain>
    </source>
</reference>
<feature type="domain" description="TRASH" evidence="1">
    <location>
        <begin position="29"/>
        <end position="66"/>
    </location>
</feature>
<dbReference type="GO" id="GO:0016491">
    <property type="term" value="F:oxidoreductase activity"/>
    <property type="evidence" value="ECO:0007669"/>
    <property type="project" value="InterPro"/>
</dbReference>
<organism evidence="2 3">
    <name type="scientific">Candidatus Gallionella acididurans</name>
    <dbReference type="NCBI Taxonomy" id="1796491"/>
    <lineage>
        <taxon>Bacteria</taxon>
        <taxon>Pseudomonadati</taxon>
        <taxon>Pseudomonadota</taxon>
        <taxon>Betaproteobacteria</taxon>
        <taxon>Nitrosomonadales</taxon>
        <taxon>Gallionellaceae</taxon>
        <taxon>Gallionella</taxon>
    </lineage>
</organism>
<sequence length="75" mass="8241">MMRFGCGAHIVHGGHRHGQHTAAGGDNTDPVCGMQVPADSGYTKVHQGKLYRFCSRNCLHKFDANPQQYLGKEQS</sequence>
<dbReference type="InterPro" id="IPR011017">
    <property type="entry name" value="TRASH_dom"/>
</dbReference>
<gene>
    <name evidence="2" type="ORF">AWT59_3060</name>
</gene>
<dbReference type="AlphaFoldDB" id="A0A139BPA0"/>
<dbReference type="EMBL" id="LSLI01000138">
    <property type="protein sequence ID" value="KXS30814.1"/>
    <property type="molecule type" value="Genomic_DNA"/>
</dbReference>
<dbReference type="Proteomes" id="UP000070578">
    <property type="component" value="Unassembled WGS sequence"/>
</dbReference>